<evidence type="ECO:0000313" key="2">
    <source>
        <dbReference type="EMBL" id="EOR02396.1"/>
    </source>
</evidence>
<keyword evidence="1" id="KW-0472">Membrane</keyword>
<comment type="caution">
    <text evidence="2">The sequence shown here is derived from an EMBL/GenBank/DDBJ whole genome shotgun (WGS) entry which is preliminary data.</text>
</comment>
<dbReference type="Proteomes" id="UP000016201">
    <property type="component" value="Unassembled WGS sequence"/>
</dbReference>
<keyword evidence="1" id="KW-1133">Transmembrane helix</keyword>
<name>R9AQP1_9GAMM</name>
<dbReference type="EMBL" id="AQFM01000048">
    <property type="protein sequence ID" value="EOR02396.1"/>
    <property type="molecule type" value="Genomic_DNA"/>
</dbReference>
<dbReference type="AlphaFoldDB" id="R9AQP1"/>
<reference evidence="2 3" key="1">
    <citation type="submission" date="2013-03" db="EMBL/GenBank/DDBJ databases">
        <title>The Genome Sequence of Acinetobacter tandoii CIP 107469.</title>
        <authorList>
            <consortium name="The Broad Institute Genome Sequencing Platform"/>
            <consortium name="The Broad Institute Genome Sequencing Center for Infectious Disease"/>
            <person name="Cerqueira G."/>
            <person name="Feldgarden M."/>
            <person name="Courvalin P."/>
            <person name="Perichon B."/>
            <person name="Grillot-Courvalin C."/>
            <person name="Clermont D."/>
            <person name="Rocha E."/>
            <person name="Yoon E.-J."/>
            <person name="Nemec A."/>
            <person name="Walker B."/>
            <person name="Young S.K."/>
            <person name="Zeng Q."/>
            <person name="Gargeya S."/>
            <person name="Fitzgerald M."/>
            <person name="Haas B."/>
            <person name="Abouelleil A."/>
            <person name="Alvarado L."/>
            <person name="Arachchi H.M."/>
            <person name="Berlin A.M."/>
            <person name="Chapman S.B."/>
            <person name="Dewar J."/>
            <person name="Goldberg J."/>
            <person name="Griggs A."/>
            <person name="Gujja S."/>
            <person name="Hansen M."/>
            <person name="Howarth C."/>
            <person name="Imamovic A."/>
            <person name="Larimer J."/>
            <person name="McCowan C."/>
            <person name="Murphy C."/>
            <person name="Neiman D."/>
            <person name="Pearson M."/>
            <person name="Priest M."/>
            <person name="Roberts A."/>
            <person name="Saif S."/>
            <person name="Shea T."/>
            <person name="Sisk P."/>
            <person name="Sykes S."/>
            <person name="Wortman J."/>
            <person name="Nusbaum C."/>
            <person name="Birren B."/>
        </authorList>
    </citation>
    <scope>NUCLEOTIDE SEQUENCE [LARGE SCALE GENOMIC DNA]</scope>
    <source>
        <strain evidence="2 3">CIP 107469</strain>
    </source>
</reference>
<feature type="transmembrane region" description="Helical" evidence="1">
    <location>
        <begin position="12"/>
        <end position="34"/>
    </location>
</feature>
<evidence type="ECO:0000256" key="1">
    <source>
        <dbReference type="SAM" id="Phobius"/>
    </source>
</evidence>
<evidence type="ECO:0000313" key="3">
    <source>
        <dbReference type="Proteomes" id="UP000016201"/>
    </source>
</evidence>
<keyword evidence="3" id="KW-1185">Reference proteome</keyword>
<protein>
    <submittedName>
        <fullName evidence="2">Uncharacterized protein</fullName>
    </submittedName>
</protein>
<sequence length="44" mass="5298">MLKVKVSDFDFVRISLHQFPLFAPMRLILIFILWSHREQDAPIE</sequence>
<accession>R9AQP1</accession>
<proteinExistence type="predicted"/>
<organism evidence="2 3">
    <name type="scientific">Acinetobacter tandoii DSM 14970 = CIP 107469</name>
    <dbReference type="NCBI Taxonomy" id="1120927"/>
    <lineage>
        <taxon>Bacteria</taxon>
        <taxon>Pseudomonadati</taxon>
        <taxon>Pseudomonadota</taxon>
        <taxon>Gammaproteobacteria</taxon>
        <taxon>Moraxellales</taxon>
        <taxon>Moraxellaceae</taxon>
        <taxon>Acinetobacter</taxon>
    </lineage>
</organism>
<keyword evidence="1" id="KW-0812">Transmembrane</keyword>
<gene>
    <name evidence="2" type="ORF">I593_03664</name>
</gene>